<evidence type="ECO:0008006" key="7">
    <source>
        <dbReference type="Google" id="ProtNLM"/>
    </source>
</evidence>
<dbReference type="GO" id="GO:0000398">
    <property type="term" value="P:mRNA splicing, via spliceosome"/>
    <property type="evidence" value="ECO:0007669"/>
    <property type="project" value="TreeGrafter"/>
</dbReference>
<dbReference type="Pfam" id="PF04677">
    <property type="entry name" value="CwfJ_C_1"/>
    <property type="match status" value="1"/>
</dbReference>
<evidence type="ECO:0000313" key="5">
    <source>
        <dbReference type="EMBL" id="ODV92827.1"/>
    </source>
</evidence>
<dbReference type="EMBL" id="KV453841">
    <property type="protein sequence ID" value="ODV92827.1"/>
    <property type="molecule type" value="Genomic_DNA"/>
</dbReference>
<dbReference type="PANTHER" id="PTHR12072">
    <property type="entry name" value="CWF19, CELL CYCLE CONTROL PROTEIN"/>
    <property type="match status" value="1"/>
</dbReference>
<dbReference type="InterPro" id="IPR006767">
    <property type="entry name" value="Cwf19-like_C_dom-2"/>
</dbReference>
<sequence>MAKRRDEWMSLGDENSISLSVDGRQIKRQKKEQEIAERRGKEQHLLNERTIKLSNDPEPEIDGSRWTKKKLQKVQDLIKSENIPLEKAVLQYFDSMDQYRRAARSESDMSVQELAAIERATTGFFKSQPKAVARDNLSASDEIKHMDRTPPLKSATTKPSVTKQVCPLCFHDTDLGLAPVVALGLRTYLTLPTEPELAQYSAMIVPLEHHTSMLQCEQDEWDEVRNFMKSLARMYYSLGKGVIFYENALGGPKGHQHAAISAVPTPLNITANEWKAIFSRSYEITETEEWTQHKKVIDTTKTAENKGFRHSMVPDLPYFHLWTSIDGGIGHVIENKRSWPRGDLFARQNIGSVLKLPIDVINKQGKWPSPRQAERLDQFKENWHKYDWTVDLG</sequence>
<accession>A0A1E4TM70</accession>
<dbReference type="OrthoDB" id="2113965at2759"/>
<comment type="similarity">
    <text evidence="1">Belongs to the CWF19 family.</text>
</comment>
<evidence type="ECO:0000259" key="4">
    <source>
        <dbReference type="Pfam" id="PF04677"/>
    </source>
</evidence>
<evidence type="ECO:0000259" key="3">
    <source>
        <dbReference type="Pfam" id="PF04676"/>
    </source>
</evidence>
<reference evidence="6" key="1">
    <citation type="submission" date="2016-02" db="EMBL/GenBank/DDBJ databases">
        <title>Comparative genomics of biotechnologically important yeasts.</title>
        <authorList>
            <consortium name="DOE Joint Genome Institute"/>
            <person name="Riley R."/>
            <person name="Haridas S."/>
            <person name="Wolfe K.H."/>
            <person name="Lopes M.R."/>
            <person name="Hittinger C.T."/>
            <person name="Goker M."/>
            <person name="Salamov A."/>
            <person name="Wisecaver J."/>
            <person name="Long T.M."/>
            <person name="Aerts A.L."/>
            <person name="Barry K."/>
            <person name="Choi C."/>
            <person name="Clum A."/>
            <person name="Coughlan A.Y."/>
            <person name="Deshpande S."/>
            <person name="Douglass A.P."/>
            <person name="Hanson S.J."/>
            <person name="Klenk H.-P."/>
            <person name="Labutti K."/>
            <person name="Lapidus A."/>
            <person name="Lindquist E."/>
            <person name="Lipzen A."/>
            <person name="Meier-Kolthoff J.P."/>
            <person name="Ohm R.A."/>
            <person name="Otillar R.P."/>
            <person name="Pangilinan J."/>
            <person name="Peng Y."/>
            <person name="Rokas A."/>
            <person name="Rosa C.A."/>
            <person name="Scheuner C."/>
            <person name="Sibirny A.A."/>
            <person name="Slot J.C."/>
            <person name="Stielow J.B."/>
            <person name="Sun H."/>
            <person name="Kurtzman C.P."/>
            <person name="Blackwell M."/>
            <person name="Jeffries T.W."/>
            <person name="Grigoriev I.V."/>
        </authorList>
    </citation>
    <scope>NUCLEOTIDE SEQUENCE [LARGE SCALE GENOMIC DNA]</scope>
    <source>
        <strain evidence="6">NRRL Y-17796</strain>
    </source>
</reference>
<feature type="domain" description="Cwf19-like C-terminal" evidence="4">
    <location>
        <begin position="160"/>
        <end position="271"/>
    </location>
</feature>
<evidence type="ECO:0000256" key="2">
    <source>
        <dbReference type="SAM" id="MobiDB-lite"/>
    </source>
</evidence>
<evidence type="ECO:0000256" key="1">
    <source>
        <dbReference type="ARBA" id="ARBA00006795"/>
    </source>
</evidence>
<feature type="domain" description="Cwf19-like protein C-terminal" evidence="3">
    <location>
        <begin position="289"/>
        <end position="389"/>
    </location>
</feature>
<dbReference type="PANTHER" id="PTHR12072:SF5">
    <property type="entry name" value="CWF19-LIKE PROTEIN 2"/>
    <property type="match status" value="1"/>
</dbReference>
<feature type="region of interest" description="Disordered" evidence="2">
    <location>
        <begin position="21"/>
        <end position="43"/>
    </location>
</feature>
<feature type="compositionally biased region" description="Basic and acidic residues" evidence="2">
    <location>
        <begin position="31"/>
        <end position="43"/>
    </location>
</feature>
<gene>
    <name evidence="5" type="ORF">CANCADRAFT_93716</name>
</gene>
<dbReference type="Proteomes" id="UP000095023">
    <property type="component" value="Unassembled WGS sequence"/>
</dbReference>
<protein>
    <recommendedName>
        <fullName evidence="7">Cwf19-like C-terminal domain-containing protein</fullName>
    </recommendedName>
</protein>
<dbReference type="InterPro" id="IPR006768">
    <property type="entry name" value="Cwf19-like_C_dom-1"/>
</dbReference>
<evidence type="ECO:0000313" key="6">
    <source>
        <dbReference type="Proteomes" id="UP000095023"/>
    </source>
</evidence>
<dbReference type="GO" id="GO:0071014">
    <property type="term" value="C:post-mRNA release spliceosomal complex"/>
    <property type="evidence" value="ECO:0007669"/>
    <property type="project" value="TreeGrafter"/>
</dbReference>
<keyword evidence="6" id="KW-1185">Reference proteome</keyword>
<name>A0A1E4TM70_9ASCO</name>
<dbReference type="Pfam" id="PF04676">
    <property type="entry name" value="CwfJ_C_2"/>
    <property type="match status" value="1"/>
</dbReference>
<organism evidence="5 6">
    <name type="scientific">Tortispora caseinolytica NRRL Y-17796</name>
    <dbReference type="NCBI Taxonomy" id="767744"/>
    <lineage>
        <taxon>Eukaryota</taxon>
        <taxon>Fungi</taxon>
        <taxon>Dikarya</taxon>
        <taxon>Ascomycota</taxon>
        <taxon>Saccharomycotina</taxon>
        <taxon>Trigonopsidomycetes</taxon>
        <taxon>Trigonopsidales</taxon>
        <taxon>Trigonopsidaceae</taxon>
        <taxon>Tortispora</taxon>
    </lineage>
</organism>
<proteinExistence type="inferred from homology"/>
<dbReference type="InterPro" id="IPR040194">
    <property type="entry name" value="Cwf19-like"/>
</dbReference>
<dbReference type="AlphaFoldDB" id="A0A1E4TM70"/>